<proteinExistence type="predicted"/>
<evidence type="ECO:0000259" key="4">
    <source>
        <dbReference type="PROSITE" id="PS51063"/>
    </source>
</evidence>
<dbReference type="EMBL" id="QDHA01000008">
    <property type="protein sequence ID" value="RCJ09882.1"/>
    <property type="molecule type" value="Genomic_DNA"/>
</dbReference>
<dbReference type="InterPro" id="IPR014710">
    <property type="entry name" value="RmlC-like_jellyroll"/>
</dbReference>
<dbReference type="InterPro" id="IPR050397">
    <property type="entry name" value="Env_Response_Regulators"/>
</dbReference>
<dbReference type="SMART" id="SM00419">
    <property type="entry name" value="HTH_CRP"/>
    <property type="match status" value="1"/>
</dbReference>
<dbReference type="InterPro" id="IPR000595">
    <property type="entry name" value="cNMP-bd_dom"/>
</dbReference>
<comment type="caution">
    <text evidence="5">The sequence shown here is derived from an EMBL/GenBank/DDBJ whole genome shotgun (WGS) entry which is preliminary data.</text>
</comment>
<dbReference type="PANTHER" id="PTHR24567">
    <property type="entry name" value="CRP FAMILY TRANSCRIPTIONAL REGULATORY PROTEIN"/>
    <property type="match status" value="1"/>
</dbReference>
<dbReference type="SUPFAM" id="SSF46785">
    <property type="entry name" value="Winged helix' DNA-binding domain"/>
    <property type="match status" value="1"/>
</dbReference>
<dbReference type="GO" id="GO:0003700">
    <property type="term" value="F:DNA-binding transcription factor activity"/>
    <property type="evidence" value="ECO:0007669"/>
    <property type="project" value="InterPro"/>
</dbReference>
<dbReference type="PROSITE" id="PS00042">
    <property type="entry name" value="HTH_CRP_1"/>
    <property type="match status" value="1"/>
</dbReference>
<dbReference type="Pfam" id="PF13545">
    <property type="entry name" value="HTH_Crp_2"/>
    <property type="match status" value="1"/>
</dbReference>
<dbReference type="PANTHER" id="PTHR24567:SF75">
    <property type="entry name" value="FUMARATE AND NITRATE REDUCTION REGULATORY PROTEIN"/>
    <property type="match status" value="1"/>
</dbReference>
<keyword evidence="2" id="KW-0238">DNA-binding</keyword>
<keyword evidence="3" id="KW-0804">Transcription</keyword>
<evidence type="ECO:0000256" key="2">
    <source>
        <dbReference type="ARBA" id="ARBA00023125"/>
    </source>
</evidence>
<dbReference type="InterPro" id="IPR012318">
    <property type="entry name" value="HTH_CRP"/>
</dbReference>
<dbReference type="SUPFAM" id="SSF51206">
    <property type="entry name" value="cAMP-binding domain-like"/>
    <property type="match status" value="1"/>
</dbReference>
<dbReference type="SMART" id="SM00100">
    <property type="entry name" value="cNMP"/>
    <property type="match status" value="1"/>
</dbReference>
<dbReference type="Gene3D" id="2.60.120.10">
    <property type="entry name" value="Jelly Rolls"/>
    <property type="match status" value="1"/>
</dbReference>
<dbReference type="Proteomes" id="UP000253501">
    <property type="component" value="Unassembled WGS sequence"/>
</dbReference>
<dbReference type="InterPro" id="IPR036390">
    <property type="entry name" value="WH_DNA-bd_sf"/>
</dbReference>
<dbReference type="GO" id="GO:0005829">
    <property type="term" value="C:cytosol"/>
    <property type="evidence" value="ECO:0007669"/>
    <property type="project" value="TreeGrafter"/>
</dbReference>
<dbReference type="FunFam" id="1.10.10.10:FF:000028">
    <property type="entry name" value="Fumarate/nitrate reduction transcriptional regulator Fnr"/>
    <property type="match status" value="1"/>
</dbReference>
<dbReference type="Gene3D" id="1.10.10.10">
    <property type="entry name" value="Winged helix-like DNA-binding domain superfamily/Winged helix DNA-binding domain"/>
    <property type="match status" value="1"/>
</dbReference>
<evidence type="ECO:0000313" key="6">
    <source>
        <dbReference type="Proteomes" id="UP000253501"/>
    </source>
</evidence>
<gene>
    <name evidence="5" type="ORF">DDK22_03455</name>
</gene>
<dbReference type="CDD" id="cd00038">
    <property type="entry name" value="CAP_ED"/>
    <property type="match status" value="1"/>
</dbReference>
<organism evidence="5 6">
    <name type="scientific">Cupriavidus necator</name>
    <name type="common">Alcaligenes eutrophus</name>
    <name type="synonym">Ralstonia eutropha</name>
    <dbReference type="NCBI Taxonomy" id="106590"/>
    <lineage>
        <taxon>Bacteria</taxon>
        <taxon>Pseudomonadati</taxon>
        <taxon>Pseudomonadota</taxon>
        <taxon>Betaproteobacteria</taxon>
        <taxon>Burkholderiales</taxon>
        <taxon>Burkholderiaceae</taxon>
        <taxon>Cupriavidus</taxon>
    </lineage>
</organism>
<sequence length="265" mass="28415">MPCSAGCHLARFCLGGARGLPGGAQGIQRTVRLRKGQCLYLLGDPVTSLYAIRVGTVKTHVTTEDGLTHVVGFHFPGDLVGLDSLAHPHYASYATALEDTKLCMLGVDALRGAAACMPALANQLFLALGGQAQRSRALQTILALMTAEERLVTFLLWMAEGFAARGFSSSEFVLRMSREEIGSYIGLTLETVSRQFSRLADCGLIRVRHRTISLLDKPALQAIAERPMISAHRPASDEQVPGAARAIPAGLHPARPVARLCQSND</sequence>
<evidence type="ECO:0000313" key="5">
    <source>
        <dbReference type="EMBL" id="RCJ09882.1"/>
    </source>
</evidence>
<name>A0A367PPQ4_CUPNE</name>
<dbReference type="GO" id="GO:0003677">
    <property type="term" value="F:DNA binding"/>
    <property type="evidence" value="ECO:0007669"/>
    <property type="project" value="UniProtKB-KW"/>
</dbReference>
<keyword evidence="1" id="KW-0805">Transcription regulation</keyword>
<protein>
    <submittedName>
        <fullName evidence="5">Cyclic nucleotide-binding protein</fullName>
    </submittedName>
</protein>
<dbReference type="InterPro" id="IPR036388">
    <property type="entry name" value="WH-like_DNA-bd_sf"/>
</dbReference>
<evidence type="ECO:0000256" key="3">
    <source>
        <dbReference type="ARBA" id="ARBA00023163"/>
    </source>
</evidence>
<dbReference type="InterPro" id="IPR018490">
    <property type="entry name" value="cNMP-bd_dom_sf"/>
</dbReference>
<dbReference type="PROSITE" id="PS51063">
    <property type="entry name" value="HTH_CRP_2"/>
    <property type="match status" value="1"/>
</dbReference>
<reference evidence="5 6" key="1">
    <citation type="submission" date="2018-04" db="EMBL/GenBank/DDBJ databases">
        <title>Cupriavidus necator CR12 genome sequencing and assembly.</title>
        <authorList>
            <person name="Ben Fekih I."/>
            <person name="Mazhar H.S."/>
            <person name="Bello S.K."/>
            <person name="Rensing C."/>
        </authorList>
    </citation>
    <scope>NUCLEOTIDE SEQUENCE [LARGE SCALE GENOMIC DNA]</scope>
    <source>
        <strain evidence="5 6">CR12</strain>
    </source>
</reference>
<dbReference type="PRINTS" id="PR00034">
    <property type="entry name" value="HTHCRP"/>
</dbReference>
<dbReference type="CDD" id="cd00092">
    <property type="entry name" value="HTH_CRP"/>
    <property type="match status" value="1"/>
</dbReference>
<feature type="domain" description="HTH crp-type" evidence="4">
    <location>
        <begin position="145"/>
        <end position="218"/>
    </location>
</feature>
<evidence type="ECO:0000256" key="1">
    <source>
        <dbReference type="ARBA" id="ARBA00023015"/>
    </source>
</evidence>
<dbReference type="InterPro" id="IPR018335">
    <property type="entry name" value="Tscrpt_reg_HTH_Crp-type_CS"/>
</dbReference>
<dbReference type="AlphaFoldDB" id="A0A367PPQ4"/>
<accession>A0A367PPQ4</accession>
<dbReference type="Pfam" id="PF00027">
    <property type="entry name" value="cNMP_binding"/>
    <property type="match status" value="1"/>
</dbReference>